<protein>
    <submittedName>
        <fullName evidence="1">Uncharacterized protein</fullName>
    </submittedName>
</protein>
<comment type="caution">
    <text evidence="1">The sequence shown here is derived from an EMBL/GenBank/DDBJ whole genome shotgun (WGS) entry which is preliminary data.</text>
</comment>
<accession>A0AAN8S5J5</accession>
<sequence>MLSRVFLESTKWRKRNEKPGGWESARGGECVCVCVCVSELGGEELTHAAHIYLTDETESSFRLEGSEVIRYRGLQREFTKPGNRIPILLCTSFEEMRKKGGRIEEMR</sequence>
<evidence type="ECO:0000313" key="1">
    <source>
        <dbReference type="EMBL" id="KAK6626277.1"/>
    </source>
</evidence>
<evidence type="ECO:0000313" key="2">
    <source>
        <dbReference type="Proteomes" id="UP001372834"/>
    </source>
</evidence>
<organism evidence="1 2">
    <name type="scientific">Polyplax serrata</name>
    <name type="common">Common mouse louse</name>
    <dbReference type="NCBI Taxonomy" id="468196"/>
    <lineage>
        <taxon>Eukaryota</taxon>
        <taxon>Metazoa</taxon>
        <taxon>Ecdysozoa</taxon>
        <taxon>Arthropoda</taxon>
        <taxon>Hexapoda</taxon>
        <taxon>Insecta</taxon>
        <taxon>Pterygota</taxon>
        <taxon>Neoptera</taxon>
        <taxon>Paraneoptera</taxon>
        <taxon>Psocodea</taxon>
        <taxon>Troctomorpha</taxon>
        <taxon>Phthiraptera</taxon>
        <taxon>Anoplura</taxon>
        <taxon>Polyplacidae</taxon>
        <taxon>Polyplax</taxon>
    </lineage>
</organism>
<proteinExistence type="predicted"/>
<gene>
    <name evidence="1" type="ORF">RUM43_006584</name>
</gene>
<dbReference type="EMBL" id="JAWJWE010000037">
    <property type="protein sequence ID" value="KAK6626277.1"/>
    <property type="molecule type" value="Genomic_DNA"/>
</dbReference>
<reference evidence="1 2" key="1">
    <citation type="submission" date="2023-10" db="EMBL/GenBank/DDBJ databases">
        <title>Genomes of two closely related lineages of the louse Polyplax serrata with different host specificities.</title>
        <authorList>
            <person name="Martinu J."/>
            <person name="Tarabai H."/>
            <person name="Stefka J."/>
            <person name="Hypsa V."/>
        </authorList>
    </citation>
    <scope>NUCLEOTIDE SEQUENCE [LARGE SCALE GENOMIC DNA]</scope>
    <source>
        <strain evidence="1">HR10_N</strain>
    </source>
</reference>
<dbReference type="AlphaFoldDB" id="A0AAN8S5J5"/>
<name>A0AAN8S5J5_POLSC</name>
<dbReference type="Proteomes" id="UP001372834">
    <property type="component" value="Unassembled WGS sequence"/>
</dbReference>